<gene>
    <name evidence="1" type="ORF">O1611_g6239</name>
</gene>
<organism evidence="1 2">
    <name type="scientific">Lasiodiplodia mahajangana</name>
    <dbReference type="NCBI Taxonomy" id="1108764"/>
    <lineage>
        <taxon>Eukaryota</taxon>
        <taxon>Fungi</taxon>
        <taxon>Dikarya</taxon>
        <taxon>Ascomycota</taxon>
        <taxon>Pezizomycotina</taxon>
        <taxon>Dothideomycetes</taxon>
        <taxon>Dothideomycetes incertae sedis</taxon>
        <taxon>Botryosphaeriales</taxon>
        <taxon>Botryosphaeriaceae</taxon>
        <taxon>Lasiodiplodia</taxon>
    </lineage>
</organism>
<dbReference type="EMBL" id="JAPUUL010001441">
    <property type="protein sequence ID" value="KAJ8127397.1"/>
    <property type="molecule type" value="Genomic_DNA"/>
</dbReference>
<sequence>MAEGLRETSQHPDDEDREGSGERRVRVIRSLGMPEDELAAREQRRRRFLALLEEQGDTKESKDNTPQLVGESVGITTEASASTSLQGPPPAAGDGQGRKTWETLVIGNLGENLSRIERKNREIEQQRFIVKHHEKHSPHQVEHNRRILDRLIEERNEMEDNEENNMPQDQREKGERISRRLELLRWALDTSKCEDESINIRAAIRGYESGAIPYSHHYTLLYRGQIVDACPTYDSFCVDRSERLDRYSSELGPGWLWHEPPLAGPRDDALAMKGFCIDRSVRERYRVGSYHINLEFAIERDKVSRHRWRSGEKRERGITKDDYADASCQVETLLDSGATFPIILESDLARLDMDLSRYPAQGIMELTTLDNRSNHRFYEMHVSICSDEGDSLVSQGDDAVWPTERRSLGGFYPVIASEDPVGETDFTNRLSGMVPFDACYISSAPGMARFWLGEDRRDVLGTNRLPAHLRYDTDKTFLVQYPEEIEALRRAARTPDRVIFLHEYPDKPNVLLTDSDVPGTRGRSELAIGQYEVVDGGNKQKQPRKALAQRVIRVEPRKGGVKVIPKYKSRSWRKNFIKIRKDERRKRTE</sequence>
<evidence type="ECO:0000313" key="2">
    <source>
        <dbReference type="Proteomes" id="UP001153332"/>
    </source>
</evidence>
<dbReference type="Proteomes" id="UP001153332">
    <property type="component" value="Unassembled WGS sequence"/>
</dbReference>
<reference evidence="1" key="1">
    <citation type="submission" date="2022-12" db="EMBL/GenBank/DDBJ databases">
        <title>Genome Sequence of Lasiodiplodia mahajangana.</title>
        <authorList>
            <person name="Buettner E."/>
        </authorList>
    </citation>
    <scope>NUCLEOTIDE SEQUENCE</scope>
    <source>
        <strain evidence="1">VT137</strain>
    </source>
</reference>
<protein>
    <submittedName>
        <fullName evidence="1">Uncharacterized protein</fullName>
    </submittedName>
</protein>
<comment type="caution">
    <text evidence="1">The sequence shown here is derived from an EMBL/GenBank/DDBJ whole genome shotgun (WGS) entry which is preliminary data.</text>
</comment>
<keyword evidence="2" id="KW-1185">Reference proteome</keyword>
<accession>A0ACC2JJ58</accession>
<name>A0ACC2JJ58_9PEZI</name>
<evidence type="ECO:0000313" key="1">
    <source>
        <dbReference type="EMBL" id="KAJ8127397.1"/>
    </source>
</evidence>
<proteinExistence type="predicted"/>